<evidence type="ECO:0000256" key="1">
    <source>
        <dbReference type="SAM" id="MobiDB-lite"/>
    </source>
</evidence>
<evidence type="ECO:0000313" key="3">
    <source>
        <dbReference type="Proteomes" id="UP000324748"/>
    </source>
</evidence>
<feature type="region of interest" description="Disordered" evidence="1">
    <location>
        <begin position="140"/>
        <end position="199"/>
    </location>
</feature>
<keyword evidence="3" id="KW-1185">Reference proteome</keyword>
<dbReference type="AlphaFoldDB" id="A0A5B0MBW7"/>
<proteinExistence type="predicted"/>
<evidence type="ECO:0000313" key="2">
    <source>
        <dbReference type="EMBL" id="KAA1073354.1"/>
    </source>
</evidence>
<dbReference type="Proteomes" id="UP000324748">
    <property type="component" value="Unassembled WGS sequence"/>
</dbReference>
<organism evidence="2 3">
    <name type="scientific">Puccinia graminis f. sp. tritici</name>
    <dbReference type="NCBI Taxonomy" id="56615"/>
    <lineage>
        <taxon>Eukaryota</taxon>
        <taxon>Fungi</taxon>
        <taxon>Dikarya</taxon>
        <taxon>Basidiomycota</taxon>
        <taxon>Pucciniomycotina</taxon>
        <taxon>Pucciniomycetes</taxon>
        <taxon>Pucciniales</taxon>
        <taxon>Pucciniaceae</taxon>
        <taxon>Puccinia</taxon>
    </lineage>
</organism>
<name>A0A5B0MBW7_PUCGR</name>
<dbReference type="OrthoDB" id="2506894at2759"/>
<reference evidence="2 3" key="1">
    <citation type="submission" date="2019-05" db="EMBL/GenBank/DDBJ databases">
        <title>Emergence of the Ug99 lineage of the wheat stem rust pathogen through somatic hybridization.</title>
        <authorList>
            <person name="Li F."/>
            <person name="Upadhyaya N.M."/>
            <person name="Sperschneider J."/>
            <person name="Matny O."/>
            <person name="Nguyen-Phuc H."/>
            <person name="Mago R."/>
            <person name="Raley C."/>
            <person name="Miller M.E."/>
            <person name="Silverstein K.A.T."/>
            <person name="Henningsen E."/>
            <person name="Hirsch C.D."/>
            <person name="Visser B."/>
            <person name="Pretorius Z.A."/>
            <person name="Steffenson B.J."/>
            <person name="Schwessinger B."/>
            <person name="Dodds P.N."/>
            <person name="Figueroa M."/>
        </authorList>
    </citation>
    <scope>NUCLEOTIDE SEQUENCE [LARGE SCALE GENOMIC DNA]</scope>
    <source>
        <strain evidence="2">21-0</strain>
    </source>
</reference>
<feature type="compositionally biased region" description="Basic and acidic residues" evidence="1">
    <location>
        <begin position="161"/>
        <end position="171"/>
    </location>
</feature>
<protein>
    <submittedName>
        <fullName evidence="2">Uncharacterized protein</fullName>
    </submittedName>
</protein>
<dbReference type="EMBL" id="VSWC01000158">
    <property type="protein sequence ID" value="KAA1073354.1"/>
    <property type="molecule type" value="Genomic_DNA"/>
</dbReference>
<comment type="caution">
    <text evidence="2">The sequence shown here is derived from an EMBL/GenBank/DDBJ whole genome shotgun (WGS) entry which is preliminary data.</text>
</comment>
<sequence>MIPSFIQLIKDNPNSIHLSCVGDTLYAHNLAERPSLNDATKDCEDVKLSTIENYFKEMKIKNKEKQDALQLKIKKGQQITTEEEEWMDGDGNLIDAVLLMEKLGELASTKKTINLRSSEINIFLRILEFCSQEMSSKSLLNKKNNNKNSNRNPTEKPSNPKKTEKNSDSNKTKTPSIPNKKRKADNDEPKSKSKISNASYAEKVEVLDWHHRNGKNQSKTAAHFEEIYPHLKIKQPLISKWLKDETSIRSKNSESNNPSSKRL</sequence>
<gene>
    <name evidence="2" type="ORF">PGT21_009764</name>
</gene>
<accession>A0A5B0MBW7</accession>
<feature type="compositionally biased region" description="Low complexity" evidence="1">
    <location>
        <begin position="140"/>
        <end position="150"/>
    </location>
</feature>